<name>C3JB10_POREA</name>
<keyword evidence="5" id="KW-1185">Reference proteome</keyword>
<dbReference type="Pfam" id="PF18962">
    <property type="entry name" value="Por_Secre_tail"/>
    <property type="match status" value="1"/>
</dbReference>
<organism evidence="4 5">
    <name type="scientific">Porphyromonas endodontalis (strain ATCC 35406 / DSM 24491 / JCM 8526 / CCUG 16442 / BCRC 14492 / NCTC 13058 / HG 370)</name>
    <name type="common">Bacteroides endodontalis</name>
    <dbReference type="NCBI Taxonomy" id="553175"/>
    <lineage>
        <taxon>Bacteria</taxon>
        <taxon>Pseudomonadati</taxon>
        <taxon>Bacteroidota</taxon>
        <taxon>Bacteroidia</taxon>
        <taxon>Bacteroidales</taxon>
        <taxon>Porphyromonadaceae</taxon>
        <taxon>Porphyromonas</taxon>
    </lineage>
</organism>
<keyword evidence="2" id="KW-0677">Repeat</keyword>
<dbReference type="GO" id="GO:0035591">
    <property type="term" value="F:signaling adaptor activity"/>
    <property type="evidence" value="ECO:0007669"/>
    <property type="project" value="TreeGrafter"/>
</dbReference>
<dbReference type="InterPro" id="IPR001611">
    <property type="entry name" value="Leu-rich_rpt"/>
</dbReference>
<dbReference type="RefSeq" id="WP_004333667.1">
    <property type="nucleotide sequence ID" value="NZ_ACNN01000020.1"/>
</dbReference>
<dbReference type="PANTHER" id="PTHR47566:SF1">
    <property type="entry name" value="PROTEIN NUD1"/>
    <property type="match status" value="1"/>
</dbReference>
<dbReference type="STRING" id="553175.POREN0001_0403"/>
<dbReference type="Proteomes" id="UP000004295">
    <property type="component" value="Unassembled WGS sequence"/>
</dbReference>
<evidence type="ECO:0000256" key="2">
    <source>
        <dbReference type="ARBA" id="ARBA00022737"/>
    </source>
</evidence>
<dbReference type="SUPFAM" id="SSF52058">
    <property type="entry name" value="L domain-like"/>
    <property type="match status" value="1"/>
</dbReference>
<dbReference type="Gene3D" id="3.80.10.10">
    <property type="entry name" value="Ribonuclease Inhibitor"/>
    <property type="match status" value="1"/>
</dbReference>
<comment type="caution">
    <text evidence="4">The sequence shown here is derived from an EMBL/GenBank/DDBJ whole genome shotgun (WGS) entry which is preliminary data.</text>
</comment>
<dbReference type="GeneID" id="93365380"/>
<dbReference type="eggNOG" id="COG4886">
    <property type="taxonomic scope" value="Bacteria"/>
</dbReference>
<evidence type="ECO:0000256" key="1">
    <source>
        <dbReference type="ARBA" id="ARBA00022614"/>
    </source>
</evidence>
<dbReference type="PANTHER" id="PTHR47566">
    <property type="match status" value="1"/>
</dbReference>
<evidence type="ECO:0000259" key="3">
    <source>
        <dbReference type="Pfam" id="PF18962"/>
    </source>
</evidence>
<sequence length="532" mass="59044">MNKCYTWVVRFALLCALSFVFLFPLWGQPSAPRATDRIVVTLSPQPLEGNQKVYFSISEGDQVSLESPSSGTLSLGEIKNRKQAVSLELPSGTTSFSLVGSLREFFIPYRAKGENTPKVTALDLQGVPRLLTLNCAGNDITSLDVSKNTSLTYLFCDANPIAELDLSGLPNLTSLSASDLKLKKLDLSANPKVAALGIGGNPFDQDFNLYAYSSLPLLQLTCDRLGLEEFDCSKFPKLEMLYIHGNKLKSMGDLRPLRSLLHLSIGDNPLRDFDENKLPHGRLRSLYCFGLGISSLDLSGFTYINKVDCSNNQLTHLSVNRCENLEVLRCGRNALTELDLTSLWLKELQCDRNQLSAILLSDRANMQKLSCYGNRLSLERMEQLVERLVKSSPEQSPRVFTPFTTRAEVPESNVCPKSLVDRVRTSGWEVRVVTGVDAQGREITEDFEGSPMALEPTPQQSIFLYPNPAGEYLLVENLSPNTWLYLYNASGECVQKELTGASGSLKLPLSHLPVGSYFLRTDEGVFPFIIER</sequence>
<gene>
    <name evidence="4" type="ORF">POREN0001_0403</name>
</gene>
<dbReference type="AlphaFoldDB" id="C3JB10"/>
<dbReference type="NCBIfam" id="TIGR04183">
    <property type="entry name" value="Por_Secre_tail"/>
    <property type="match status" value="1"/>
</dbReference>
<dbReference type="EMBL" id="ACNN01000020">
    <property type="protein sequence ID" value="EEN82756.1"/>
    <property type="molecule type" value="Genomic_DNA"/>
</dbReference>
<protein>
    <submittedName>
        <fullName evidence="4">Leucine Rich Repeat protein</fullName>
    </submittedName>
</protein>
<evidence type="ECO:0000313" key="5">
    <source>
        <dbReference type="Proteomes" id="UP000004295"/>
    </source>
</evidence>
<keyword evidence="1" id="KW-0433">Leucine-rich repeat</keyword>
<accession>C3JB10</accession>
<dbReference type="InterPro" id="IPR052574">
    <property type="entry name" value="CDIRP"/>
</dbReference>
<dbReference type="InterPro" id="IPR026444">
    <property type="entry name" value="Secre_tail"/>
</dbReference>
<dbReference type="InterPro" id="IPR032675">
    <property type="entry name" value="LRR_dom_sf"/>
</dbReference>
<feature type="domain" description="Secretion system C-terminal sorting" evidence="3">
    <location>
        <begin position="464"/>
        <end position="523"/>
    </location>
</feature>
<reference evidence="4 5" key="1">
    <citation type="submission" date="2009-04" db="EMBL/GenBank/DDBJ databases">
        <authorList>
            <person name="Sebastian Y."/>
            <person name="Madupu R."/>
            <person name="Durkin A.S."/>
            <person name="Torralba M."/>
            <person name="Methe B."/>
            <person name="Sutton G.G."/>
            <person name="Strausberg R.L."/>
            <person name="Nelson K.E."/>
        </authorList>
    </citation>
    <scope>NUCLEOTIDE SEQUENCE [LARGE SCALE GENOMIC DNA]</scope>
    <source>
        <strain evidence="5">ATCC 35406 / BCRC 14492 / JCM 8526 / NCTC 13058 / HG 370</strain>
    </source>
</reference>
<evidence type="ECO:0000313" key="4">
    <source>
        <dbReference type="EMBL" id="EEN82756.1"/>
    </source>
</evidence>
<proteinExistence type="predicted"/>
<dbReference type="PROSITE" id="PS51450">
    <property type="entry name" value="LRR"/>
    <property type="match status" value="1"/>
</dbReference>